<comment type="caution">
    <text evidence="2">The sequence shown here is derived from an EMBL/GenBank/DDBJ whole genome shotgun (WGS) entry which is preliminary data.</text>
</comment>
<dbReference type="Proteomes" id="UP001562425">
    <property type="component" value="Unassembled WGS sequence"/>
</dbReference>
<protein>
    <submittedName>
        <fullName evidence="2">Uncharacterized protein</fullName>
    </submittedName>
</protein>
<sequence length="92" mass="10500">MLVDENDSQVNKLISLDMPQQTTPDSADHLCWHSDSHGPVTVLDLICVVVLAHCSRRKQETLQLQPWWPMEPVRTGPESSVTRSWTRCARPH</sequence>
<proteinExistence type="predicted"/>
<feature type="region of interest" description="Disordered" evidence="1">
    <location>
        <begin position="73"/>
        <end position="92"/>
    </location>
</feature>
<keyword evidence="3" id="KW-1185">Reference proteome</keyword>
<gene>
    <name evidence="2" type="ORF">pipiens_019656</name>
</gene>
<accession>A0ABD1DTG4</accession>
<organism evidence="2 3">
    <name type="scientific">Culex pipiens pipiens</name>
    <name type="common">Northern house mosquito</name>
    <dbReference type="NCBI Taxonomy" id="38569"/>
    <lineage>
        <taxon>Eukaryota</taxon>
        <taxon>Metazoa</taxon>
        <taxon>Ecdysozoa</taxon>
        <taxon>Arthropoda</taxon>
        <taxon>Hexapoda</taxon>
        <taxon>Insecta</taxon>
        <taxon>Pterygota</taxon>
        <taxon>Neoptera</taxon>
        <taxon>Endopterygota</taxon>
        <taxon>Diptera</taxon>
        <taxon>Nematocera</taxon>
        <taxon>Culicoidea</taxon>
        <taxon>Culicidae</taxon>
        <taxon>Culicinae</taxon>
        <taxon>Culicini</taxon>
        <taxon>Culex</taxon>
        <taxon>Culex</taxon>
    </lineage>
</organism>
<evidence type="ECO:0000313" key="3">
    <source>
        <dbReference type="Proteomes" id="UP001562425"/>
    </source>
</evidence>
<evidence type="ECO:0000313" key="2">
    <source>
        <dbReference type="EMBL" id="KAL1402754.1"/>
    </source>
</evidence>
<dbReference type="EMBL" id="JBEHCU010002547">
    <property type="protein sequence ID" value="KAL1402754.1"/>
    <property type="molecule type" value="Genomic_DNA"/>
</dbReference>
<evidence type="ECO:0000256" key="1">
    <source>
        <dbReference type="SAM" id="MobiDB-lite"/>
    </source>
</evidence>
<name>A0ABD1DTG4_CULPP</name>
<reference evidence="2 3" key="1">
    <citation type="submission" date="2024-05" db="EMBL/GenBank/DDBJ databases">
        <title>Culex pipiens pipiens assembly and annotation.</title>
        <authorList>
            <person name="Alout H."/>
            <person name="Durand T."/>
        </authorList>
    </citation>
    <scope>NUCLEOTIDE SEQUENCE [LARGE SCALE GENOMIC DNA]</scope>
    <source>
        <strain evidence="2">HA-2024</strain>
        <tissue evidence="2">Whole body</tissue>
    </source>
</reference>
<dbReference type="AlphaFoldDB" id="A0ABD1DTG4"/>